<dbReference type="PANTHER" id="PTHR38481:SF1">
    <property type="entry name" value="HYALURONATE LYASE"/>
    <property type="match status" value="1"/>
</dbReference>
<dbReference type="GO" id="GO:0030246">
    <property type="term" value="F:carbohydrate binding"/>
    <property type="evidence" value="ECO:0007669"/>
    <property type="project" value="InterPro"/>
</dbReference>
<dbReference type="InterPro" id="IPR008929">
    <property type="entry name" value="Chondroitin_lyas"/>
</dbReference>
<evidence type="ECO:0000259" key="5">
    <source>
        <dbReference type="Pfam" id="PF02278"/>
    </source>
</evidence>
<name>A0AAV5AG65_9AGAM</name>
<evidence type="ECO:0000256" key="1">
    <source>
        <dbReference type="ARBA" id="ARBA00006699"/>
    </source>
</evidence>
<dbReference type="InterPro" id="IPR011013">
    <property type="entry name" value="Gal_mutarotase_sf_dom"/>
</dbReference>
<feature type="domain" description="Polysaccharide lyase family 8 central" evidence="5">
    <location>
        <begin position="433"/>
        <end position="680"/>
    </location>
</feature>
<gene>
    <name evidence="8" type="ORF">Clacol_006189</name>
</gene>
<protein>
    <recommendedName>
        <fullName evidence="10">Polysaccharide lyase family 8 protein</fullName>
    </recommendedName>
</protein>
<dbReference type="EMBL" id="BPWL01000007">
    <property type="protein sequence ID" value="GJJ11951.1"/>
    <property type="molecule type" value="Genomic_DNA"/>
</dbReference>
<dbReference type="GO" id="GO:0016837">
    <property type="term" value="F:carbon-oxygen lyase activity, acting on polysaccharides"/>
    <property type="evidence" value="ECO:0007669"/>
    <property type="project" value="UniProtKB-ARBA"/>
</dbReference>
<dbReference type="AlphaFoldDB" id="A0AAV5AG65"/>
<evidence type="ECO:0000313" key="8">
    <source>
        <dbReference type="EMBL" id="GJJ11951.1"/>
    </source>
</evidence>
<proteinExistence type="inferred from homology"/>
<dbReference type="InterPro" id="IPR014718">
    <property type="entry name" value="GH-type_carb-bd"/>
</dbReference>
<comment type="similarity">
    <text evidence="1">Belongs to the polysaccharide lyase 8 family.</text>
</comment>
<reference evidence="8" key="1">
    <citation type="submission" date="2021-10" db="EMBL/GenBank/DDBJ databases">
        <title>De novo Genome Assembly of Clathrus columnatus (Basidiomycota, Fungi) Using Illumina and Nanopore Sequence Data.</title>
        <authorList>
            <person name="Ogiso-Tanaka E."/>
            <person name="Itagaki H."/>
            <person name="Hosoya T."/>
            <person name="Hosaka K."/>
        </authorList>
    </citation>
    <scope>NUCLEOTIDE SEQUENCE</scope>
    <source>
        <strain evidence="8">MO-923</strain>
    </source>
</reference>
<dbReference type="Pfam" id="PF02884">
    <property type="entry name" value="Lyase_8_C"/>
    <property type="match status" value="1"/>
</dbReference>
<evidence type="ECO:0000256" key="2">
    <source>
        <dbReference type="ARBA" id="ARBA00022729"/>
    </source>
</evidence>
<comment type="caution">
    <text evidence="8">The sequence shown here is derived from an EMBL/GenBank/DDBJ whole genome shotgun (WGS) entry which is preliminary data.</text>
</comment>
<evidence type="ECO:0000313" key="9">
    <source>
        <dbReference type="Proteomes" id="UP001050691"/>
    </source>
</evidence>
<feature type="domain" description="Polysaccharide lyase family 8 C-terminal" evidence="6">
    <location>
        <begin position="702"/>
        <end position="773"/>
    </location>
</feature>
<dbReference type="InterPro" id="IPR003159">
    <property type="entry name" value="Lyase_8_central_dom"/>
</dbReference>
<keyword evidence="3" id="KW-0456">Lyase</keyword>
<dbReference type="InterPro" id="IPR012970">
    <property type="entry name" value="Lyase_8_alpha_N"/>
</dbReference>
<dbReference type="Pfam" id="PF02278">
    <property type="entry name" value="Lyase_8"/>
    <property type="match status" value="1"/>
</dbReference>
<dbReference type="InterPro" id="IPR004103">
    <property type="entry name" value="Lyase_8_C"/>
</dbReference>
<evidence type="ECO:0000256" key="4">
    <source>
        <dbReference type="SAM" id="SignalP"/>
    </source>
</evidence>
<evidence type="ECO:0000259" key="6">
    <source>
        <dbReference type="Pfam" id="PF02884"/>
    </source>
</evidence>
<evidence type="ECO:0000256" key="3">
    <source>
        <dbReference type="ARBA" id="ARBA00023239"/>
    </source>
</evidence>
<feature type="domain" description="Polysaccharide lyase 8 N-terminal alpha-helical" evidence="7">
    <location>
        <begin position="75"/>
        <end position="294"/>
    </location>
</feature>
<dbReference type="SUPFAM" id="SSF74650">
    <property type="entry name" value="Galactose mutarotase-like"/>
    <property type="match status" value="1"/>
</dbReference>
<evidence type="ECO:0008006" key="10">
    <source>
        <dbReference type="Google" id="ProtNLM"/>
    </source>
</evidence>
<sequence>MGQLVLFTFLAFLLYRVHSSPTPQNSSSISPLNPGSFTPANTDVATVLSRRLNFFIEGQTNASSVQRLLDTLGPDGKWPDSEVDYTTGCDAQRANWPAGQHWFRITILAAAWSGKWTKSPKNTAYNPDVREKIGRAMDWWFANDYANSNCLDAGGTDACPCGTPGMWNTNWFSNTIYVPRQVGQACLLLSPSLTESQLANCTHITGRSYSVFHRDVKPGFLDGANTLDIASIGVSQGLLGMAGNIGNTTLGNLSLLHEAYNFVHKEVEIQVGDMVDGILTDGSFSQHAGIIYNGLLLYCASISHSLSNLFHFEGNYGKDYSNDVIQLEIEAAGTEYAPGKLFNSKSAFLTLIGGSQWMIYLNTKSQTLHWDFSTEGRFISFAVSDSQATANLKLNLDDLQRLAALWDASDLVIDYEKLQNSTTSANVGNILGNRMFWNNDYMVHRGPNYVTTLRFYSTRTHNTECLNSQNPYGFHLSDGTTYTYTVGNEYEDIAGAWDWNMIPGTTVDYNATVLECSTVNAVGMDPFVGGVSTGSIGMGVMRYINPVTQSLSFQKAWFFFPNDIQHVSVSVLESKTSAPVYSILDQRLRSGEISHHFKQPKNESGNFSCSGRCTLFHSGTGYLFSPSVDTFSVSTGYKTSNWTALGISTHPPDDVDLFAAWIPHDPKQLTKPISYSVFPGRTTEQKFYHDALSMPLRTLVETTEITAVQSLRHGVTMIAFWNPNGGSVKIPPSWVHKSGGGMIVCSKTSLVLIVEEEGWMMTLSDPTQLLKSADVTVQMLSRWRRPQGWGSEDTKAYHVQLPNVPMAGSSVAIPLV</sequence>
<dbReference type="Gene3D" id="1.50.10.100">
    <property type="entry name" value="Chondroitin AC/alginate lyase"/>
    <property type="match status" value="1"/>
</dbReference>
<dbReference type="GO" id="GO:0005576">
    <property type="term" value="C:extracellular region"/>
    <property type="evidence" value="ECO:0007669"/>
    <property type="project" value="InterPro"/>
</dbReference>
<organism evidence="8 9">
    <name type="scientific">Clathrus columnatus</name>
    <dbReference type="NCBI Taxonomy" id="1419009"/>
    <lineage>
        <taxon>Eukaryota</taxon>
        <taxon>Fungi</taxon>
        <taxon>Dikarya</taxon>
        <taxon>Basidiomycota</taxon>
        <taxon>Agaricomycotina</taxon>
        <taxon>Agaricomycetes</taxon>
        <taxon>Phallomycetidae</taxon>
        <taxon>Phallales</taxon>
        <taxon>Clathraceae</taxon>
        <taxon>Clathrus</taxon>
    </lineage>
</organism>
<dbReference type="SUPFAM" id="SSF49863">
    <property type="entry name" value="Hyaluronate lyase-like, C-terminal domain"/>
    <property type="match status" value="1"/>
</dbReference>
<feature type="signal peptide" evidence="4">
    <location>
        <begin position="1"/>
        <end position="19"/>
    </location>
</feature>
<keyword evidence="2 4" id="KW-0732">Signal</keyword>
<accession>A0AAV5AG65</accession>
<keyword evidence="9" id="KW-1185">Reference proteome</keyword>
<feature type="chain" id="PRO_5043495514" description="Polysaccharide lyase family 8 protein" evidence="4">
    <location>
        <begin position="20"/>
        <end position="816"/>
    </location>
</feature>
<dbReference type="Proteomes" id="UP001050691">
    <property type="component" value="Unassembled WGS sequence"/>
</dbReference>
<dbReference type="Pfam" id="PF08124">
    <property type="entry name" value="Lyase_8_N"/>
    <property type="match status" value="1"/>
</dbReference>
<dbReference type="InterPro" id="IPR038970">
    <property type="entry name" value="Lyase_8"/>
</dbReference>
<dbReference type="InterPro" id="IPR011071">
    <property type="entry name" value="Lyase_8-like_C"/>
</dbReference>
<dbReference type="Gene3D" id="2.70.98.10">
    <property type="match status" value="1"/>
</dbReference>
<dbReference type="PANTHER" id="PTHR38481">
    <property type="entry name" value="HYALURONATE LYASE"/>
    <property type="match status" value="1"/>
</dbReference>
<dbReference type="GO" id="GO:0005975">
    <property type="term" value="P:carbohydrate metabolic process"/>
    <property type="evidence" value="ECO:0007669"/>
    <property type="project" value="InterPro"/>
</dbReference>
<evidence type="ECO:0000259" key="7">
    <source>
        <dbReference type="Pfam" id="PF08124"/>
    </source>
</evidence>
<dbReference type="Gene3D" id="2.60.220.10">
    <property type="entry name" value="Polysaccharide lyase family 8-like, C-terminal"/>
    <property type="match status" value="1"/>
</dbReference>
<dbReference type="SUPFAM" id="SSF48230">
    <property type="entry name" value="Chondroitin AC/alginate lyase"/>
    <property type="match status" value="1"/>
</dbReference>